<keyword evidence="1 4" id="KW-0378">Hydrolase</keyword>
<dbReference type="RefSeq" id="WP_013759327.1">
    <property type="nucleotide sequence ID" value="NC_015500.1"/>
</dbReference>
<evidence type="ECO:0000259" key="3">
    <source>
        <dbReference type="Pfam" id="PF00561"/>
    </source>
</evidence>
<evidence type="ECO:0000313" key="5">
    <source>
        <dbReference type="Proteomes" id="UP000006546"/>
    </source>
</evidence>
<reference evidence="5" key="1">
    <citation type="submission" date="2011-04" db="EMBL/GenBank/DDBJ databases">
        <title>The complete genome of Treponema brennaborense DSM 12168.</title>
        <authorList>
            <person name="Lucas S."/>
            <person name="Han J."/>
            <person name="Lapidus A."/>
            <person name="Bruce D."/>
            <person name="Goodwin L."/>
            <person name="Pitluck S."/>
            <person name="Peters L."/>
            <person name="Kyrpides N."/>
            <person name="Mavromatis K."/>
            <person name="Ivanova N."/>
            <person name="Mikhailova N."/>
            <person name="Pagani I."/>
            <person name="Teshima H."/>
            <person name="Detter J.C."/>
            <person name="Tapia R."/>
            <person name="Han C."/>
            <person name="Land M."/>
            <person name="Hauser L."/>
            <person name="Markowitz V."/>
            <person name="Cheng J.-F."/>
            <person name="Hugenholtz P."/>
            <person name="Woyke T."/>
            <person name="Wu D."/>
            <person name="Gronow S."/>
            <person name="Wellnitz S."/>
            <person name="Brambilla E."/>
            <person name="Klenk H.-P."/>
            <person name="Eisen J.A."/>
        </authorList>
    </citation>
    <scope>NUCLEOTIDE SEQUENCE [LARGE SCALE GENOMIC DNA]</scope>
    <source>
        <strain evidence="5">DSM 12168 / CIP 105900 / DD5/3</strain>
    </source>
</reference>
<organism evidence="4 5">
    <name type="scientific">Treponema brennaborense (strain DSM 12168 / CIP 105900 / DD5/3)</name>
    <dbReference type="NCBI Taxonomy" id="906968"/>
    <lineage>
        <taxon>Bacteria</taxon>
        <taxon>Pseudomonadati</taxon>
        <taxon>Spirochaetota</taxon>
        <taxon>Spirochaetia</taxon>
        <taxon>Spirochaetales</taxon>
        <taxon>Treponemataceae</taxon>
        <taxon>Treponema</taxon>
    </lineage>
</organism>
<keyword evidence="2" id="KW-0472">Membrane</keyword>
<dbReference type="KEGG" id="tbe:Trebr_2214"/>
<dbReference type="InterPro" id="IPR000073">
    <property type="entry name" value="AB_hydrolase_1"/>
</dbReference>
<dbReference type="STRING" id="906968.Trebr_2214"/>
<evidence type="ECO:0000256" key="2">
    <source>
        <dbReference type="SAM" id="Phobius"/>
    </source>
</evidence>
<dbReference type="GO" id="GO:0016787">
    <property type="term" value="F:hydrolase activity"/>
    <property type="evidence" value="ECO:0007669"/>
    <property type="project" value="UniProtKB-KW"/>
</dbReference>
<evidence type="ECO:0000256" key="1">
    <source>
        <dbReference type="ARBA" id="ARBA00022801"/>
    </source>
</evidence>
<sequence length="367" mass="41697">MEAKIFLERTGVVCLSFVLTLILCVIVVCIAVRINSSGKPVQYEDENGAEVRGSIAEKGFLPVNGKNLGYIIKSKNERNPVLLYLHGGMPDYFLTELYPTGLDDLFTVVWLEQRGSGLSYDPKHADAKISLDDLIADTKAVTDYLRERFGQDKIYLMGHSGGTYLAVKTVQTYPELYNAYIAVAQVTNQKLSELKAYEYILEQYRNTPARKKQYEKLEEHPVTLDALLPDAYLKLRDKAMHELGVGTMRDMTDIVTGIVIPSLFFSEYTVKEKVNLWKGKMHSGVGVLWTEMLSHDLMQENTDFKIPVYFLHGVYDYTCSYELAKEYFDAISAPRKGFYTFNNSAHSPIFEEPQECVQTIKALILPR</sequence>
<feature type="transmembrane region" description="Helical" evidence="2">
    <location>
        <begin position="12"/>
        <end position="34"/>
    </location>
</feature>
<dbReference type="AlphaFoldDB" id="F4LL51"/>
<dbReference type="Proteomes" id="UP000006546">
    <property type="component" value="Chromosome"/>
</dbReference>
<keyword evidence="2" id="KW-1133">Transmembrane helix</keyword>
<protein>
    <submittedName>
        <fullName evidence="4">Alpha/beta hydrolase fold protein</fullName>
    </submittedName>
</protein>
<dbReference type="HOGENOM" id="CLU_049285_0_0_12"/>
<dbReference type="SUPFAM" id="SSF53474">
    <property type="entry name" value="alpha/beta-Hydrolases"/>
    <property type="match status" value="1"/>
</dbReference>
<proteinExistence type="predicted"/>
<name>F4LL51_TREBD</name>
<gene>
    <name evidence="4" type="ordered locus">Trebr_2214</name>
</gene>
<dbReference type="OrthoDB" id="53505at2"/>
<dbReference type="PANTHER" id="PTHR43798">
    <property type="entry name" value="MONOACYLGLYCEROL LIPASE"/>
    <property type="match status" value="1"/>
</dbReference>
<dbReference type="Pfam" id="PF00561">
    <property type="entry name" value="Abhydrolase_1"/>
    <property type="match status" value="1"/>
</dbReference>
<dbReference type="PANTHER" id="PTHR43798:SF31">
    <property type="entry name" value="AB HYDROLASE SUPERFAMILY PROTEIN YCLE"/>
    <property type="match status" value="1"/>
</dbReference>
<dbReference type="EMBL" id="CP002696">
    <property type="protein sequence ID" value="AEE17625.1"/>
    <property type="molecule type" value="Genomic_DNA"/>
</dbReference>
<dbReference type="InterPro" id="IPR029058">
    <property type="entry name" value="AB_hydrolase_fold"/>
</dbReference>
<keyword evidence="2" id="KW-0812">Transmembrane</keyword>
<accession>F4LL51</accession>
<dbReference type="eggNOG" id="COG0596">
    <property type="taxonomic scope" value="Bacteria"/>
</dbReference>
<dbReference type="Gene3D" id="3.40.50.1820">
    <property type="entry name" value="alpha/beta hydrolase"/>
    <property type="match status" value="1"/>
</dbReference>
<keyword evidence="5" id="KW-1185">Reference proteome</keyword>
<feature type="domain" description="AB hydrolase-1" evidence="3">
    <location>
        <begin position="80"/>
        <end position="353"/>
    </location>
</feature>
<evidence type="ECO:0000313" key="4">
    <source>
        <dbReference type="EMBL" id="AEE17625.1"/>
    </source>
</evidence>
<dbReference type="InterPro" id="IPR050266">
    <property type="entry name" value="AB_hydrolase_sf"/>
</dbReference>
<dbReference type="GO" id="GO:0016020">
    <property type="term" value="C:membrane"/>
    <property type="evidence" value="ECO:0007669"/>
    <property type="project" value="TreeGrafter"/>
</dbReference>